<dbReference type="AlphaFoldDB" id="A0A0F9N9F3"/>
<feature type="compositionally biased region" description="Basic residues" evidence="1">
    <location>
        <begin position="238"/>
        <end position="247"/>
    </location>
</feature>
<dbReference type="EMBL" id="LAZR01007424">
    <property type="protein sequence ID" value="KKM85370.1"/>
    <property type="molecule type" value="Genomic_DNA"/>
</dbReference>
<protein>
    <submittedName>
        <fullName evidence="2">Uncharacterized protein</fullName>
    </submittedName>
</protein>
<accession>A0A0F9N9F3</accession>
<comment type="caution">
    <text evidence="2">The sequence shown here is derived from an EMBL/GenBank/DDBJ whole genome shotgun (WGS) entry which is preliminary data.</text>
</comment>
<evidence type="ECO:0000313" key="2">
    <source>
        <dbReference type="EMBL" id="KKM85370.1"/>
    </source>
</evidence>
<evidence type="ECO:0000256" key="1">
    <source>
        <dbReference type="SAM" id="MobiDB-lite"/>
    </source>
</evidence>
<organism evidence="2">
    <name type="scientific">marine sediment metagenome</name>
    <dbReference type="NCBI Taxonomy" id="412755"/>
    <lineage>
        <taxon>unclassified sequences</taxon>
        <taxon>metagenomes</taxon>
        <taxon>ecological metagenomes</taxon>
    </lineage>
</organism>
<feature type="region of interest" description="Disordered" evidence="1">
    <location>
        <begin position="227"/>
        <end position="247"/>
    </location>
</feature>
<proteinExistence type="predicted"/>
<reference evidence="2" key="1">
    <citation type="journal article" date="2015" name="Nature">
        <title>Complex archaea that bridge the gap between prokaryotes and eukaryotes.</title>
        <authorList>
            <person name="Spang A."/>
            <person name="Saw J.H."/>
            <person name="Jorgensen S.L."/>
            <person name="Zaremba-Niedzwiedzka K."/>
            <person name="Martijn J."/>
            <person name="Lind A.E."/>
            <person name="van Eijk R."/>
            <person name="Schleper C."/>
            <person name="Guy L."/>
            <person name="Ettema T.J."/>
        </authorList>
    </citation>
    <scope>NUCLEOTIDE SEQUENCE</scope>
</reference>
<sequence length="247" mass="27343">MPKELFDQPEVKTVTTDPVEEEKSLLDQVIFNTPTLDQIDRIVEQGSVEVVEGYGRMRQALVMAAAIRKLEEIITDDMMEDVMALQNTRLGFLTDNKDGGYPVDVVKPICIEAVLRGFRLTGNEFNIIAGNFYGAKAGFARLVKELDGLTNLILYPGIPTIKEASGGAFAPFKATWVFKGEKQEMERTFAVKVYDNTTVDNIQGRATRKILAAIYGQLTGSEHAVPEGEVGEAIQPKKVQKSKTRVE</sequence>
<gene>
    <name evidence="2" type="ORF">LCGC14_1289820</name>
</gene>
<name>A0A0F9N9F3_9ZZZZ</name>